<keyword evidence="2" id="KW-0143">Chaperone</keyword>
<dbReference type="GO" id="GO:0007017">
    <property type="term" value="P:microtubule-based process"/>
    <property type="evidence" value="ECO:0007669"/>
    <property type="project" value="TreeGrafter"/>
</dbReference>
<dbReference type="GO" id="GO:0005737">
    <property type="term" value="C:cytoplasm"/>
    <property type="evidence" value="ECO:0007669"/>
    <property type="project" value="TreeGrafter"/>
</dbReference>
<evidence type="ECO:0000313" key="5">
    <source>
        <dbReference type="EMBL" id="KAH0575433.1"/>
    </source>
</evidence>
<dbReference type="GO" id="GO:0006457">
    <property type="term" value="P:protein folding"/>
    <property type="evidence" value="ECO:0007669"/>
    <property type="project" value="InterPro"/>
</dbReference>
<accession>V6LSJ4</accession>
<dbReference type="EMBL" id="AUWU02000003">
    <property type="protein sequence ID" value="KAH0575433.1"/>
    <property type="molecule type" value="Genomic_DNA"/>
</dbReference>
<name>V6LSJ4_9EUKA</name>
<proteinExistence type="inferred from homology"/>
<dbReference type="InterPro" id="IPR004127">
    <property type="entry name" value="Prefoldin_subunit_alpha"/>
</dbReference>
<reference evidence="4 5" key="1">
    <citation type="journal article" date="2014" name="PLoS Genet.">
        <title>The Genome of Spironucleus salmonicida Highlights a Fish Pathogen Adapted to Fluctuating Environments.</title>
        <authorList>
            <person name="Xu F."/>
            <person name="Jerlstrom-Hultqvist J."/>
            <person name="Einarsson E."/>
            <person name="Astvaldsson A."/>
            <person name="Svard S.G."/>
            <person name="Andersson J.O."/>
        </authorList>
    </citation>
    <scope>NUCLEOTIDE SEQUENCE</scope>
    <source>
        <strain evidence="5">ATCC 50377</strain>
    </source>
</reference>
<dbReference type="GO" id="GO:0015631">
    <property type="term" value="F:tubulin binding"/>
    <property type="evidence" value="ECO:0007669"/>
    <property type="project" value="TreeGrafter"/>
</dbReference>
<dbReference type="OrthoDB" id="6375174at2759"/>
<dbReference type="CDD" id="cd23156">
    <property type="entry name" value="Prefoldin_3"/>
    <property type="match status" value="1"/>
</dbReference>
<organism evidence="4">
    <name type="scientific">Spironucleus salmonicida</name>
    <dbReference type="NCBI Taxonomy" id="348837"/>
    <lineage>
        <taxon>Eukaryota</taxon>
        <taxon>Metamonada</taxon>
        <taxon>Diplomonadida</taxon>
        <taxon>Hexamitidae</taxon>
        <taxon>Hexamitinae</taxon>
        <taxon>Spironucleus</taxon>
    </lineage>
</organism>
<evidence type="ECO:0000256" key="1">
    <source>
        <dbReference type="ARBA" id="ARBA00010048"/>
    </source>
</evidence>
<comment type="similarity">
    <text evidence="1">Belongs to the prefoldin subunit alpha family.</text>
</comment>
<dbReference type="Gene3D" id="1.10.287.370">
    <property type="match status" value="1"/>
</dbReference>
<dbReference type="VEuPathDB" id="GiardiaDB:SS50377_23066"/>
<protein>
    <submittedName>
        <fullName evidence="4">Prefoldin subunit 3</fullName>
    </submittedName>
</protein>
<evidence type="ECO:0000256" key="2">
    <source>
        <dbReference type="ARBA" id="ARBA00023186"/>
    </source>
</evidence>
<dbReference type="Proteomes" id="UP000018208">
    <property type="component" value="Unassembled WGS sequence"/>
</dbReference>
<keyword evidence="3" id="KW-0175">Coiled coil</keyword>
<dbReference type="GO" id="GO:0016272">
    <property type="term" value="C:prefoldin complex"/>
    <property type="evidence" value="ECO:0007669"/>
    <property type="project" value="InterPro"/>
</dbReference>
<dbReference type="GO" id="GO:0007021">
    <property type="term" value="P:tubulin complex assembly"/>
    <property type="evidence" value="ECO:0007669"/>
    <property type="project" value="TreeGrafter"/>
</dbReference>
<dbReference type="AlphaFoldDB" id="V6LSJ4"/>
<reference evidence="5" key="2">
    <citation type="submission" date="2020-12" db="EMBL/GenBank/DDBJ databases">
        <title>New Spironucleus salmonicida genome in near-complete chromosomes.</title>
        <authorList>
            <person name="Xu F."/>
            <person name="Kurt Z."/>
            <person name="Jimenez-Gonzalez A."/>
            <person name="Astvaldsson A."/>
            <person name="Andersson J.O."/>
            <person name="Svard S.G."/>
        </authorList>
    </citation>
    <scope>NUCLEOTIDE SEQUENCE</scope>
    <source>
        <strain evidence="5">ATCC 50377</strain>
    </source>
</reference>
<evidence type="ECO:0000313" key="4">
    <source>
        <dbReference type="EMBL" id="EST47642.1"/>
    </source>
</evidence>
<dbReference type="Pfam" id="PF02996">
    <property type="entry name" value="Prefoldin"/>
    <property type="match status" value="1"/>
</dbReference>
<sequence length="182" mass="20903">MDSYDLVVPEEFNTRKIPRANYIQDIAKVVAETNGDTGLVITGLDNTLQRYNFMFQNFQQQRNALCSSLPELLMTQAALKQLQSMGDLPEGSFFHYELSAGVYAKAKIMDRSKVALFLGSRTMVEYTIDEALKVLEDNTKECKDQINDLERNLEFLKEQITTSEVSISRVFNWDVMEHRTVK</sequence>
<dbReference type="EMBL" id="KI546038">
    <property type="protein sequence ID" value="EST47642.1"/>
    <property type="molecule type" value="Genomic_DNA"/>
</dbReference>
<evidence type="ECO:0000256" key="3">
    <source>
        <dbReference type="SAM" id="Coils"/>
    </source>
</evidence>
<dbReference type="InterPro" id="IPR009053">
    <property type="entry name" value="Prefoldin"/>
</dbReference>
<evidence type="ECO:0000313" key="6">
    <source>
        <dbReference type="Proteomes" id="UP000018208"/>
    </source>
</evidence>
<dbReference type="InterPro" id="IPR016655">
    <property type="entry name" value="PFD3"/>
</dbReference>
<dbReference type="PANTHER" id="PTHR12409">
    <property type="entry name" value="PREFOLDIN SUBUNIT 3"/>
    <property type="match status" value="1"/>
</dbReference>
<keyword evidence="6" id="KW-1185">Reference proteome</keyword>
<dbReference type="SUPFAM" id="SSF46579">
    <property type="entry name" value="Prefoldin"/>
    <property type="match status" value="1"/>
</dbReference>
<dbReference type="PANTHER" id="PTHR12409:SF0">
    <property type="entry name" value="PREFOLDIN SUBUNIT 3"/>
    <property type="match status" value="1"/>
</dbReference>
<gene>
    <name evidence="4" type="ORF">SS50377_12337</name>
    <name evidence="5" type="ORF">SS50377_23066</name>
</gene>
<feature type="coiled-coil region" evidence="3">
    <location>
        <begin position="132"/>
        <end position="166"/>
    </location>
</feature>